<dbReference type="GO" id="GO:0007026">
    <property type="term" value="P:negative regulation of microtubule depolymerization"/>
    <property type="evidence" value="ECO:0007669"/>
    <property type="project" value="TreeGrafter"/>
</dbReference>
<dbReference type="PROSITE" id="PS51508">
    <property type="entry name" value="CKK"/>
    <property type="match status" value="1"/>
</dbReference>
<dbReference type="InterPro" id="IPR014797">
    <property type="entry name" value="CKK_CAMSAP"/>
</dbReference>
<feature type="compositionally biased region" description="Basic and acidic residues" evidence="8">
    <location>
        <begin position="679"/>
        <end position="731"/>
    </location>
</feature>
<dbReference type="SUPFAM" id="SSF47576">
    <property type="entry name" value="Calponin-homology domain, CH-domain"/>
    <property type="match status" value="1"/>
</dbReference>
<feature type="region of interest" description="Disordered" evidence="8">
    <location>
        <begin position="992"/>
        <end position="1029"/>
    </location>
</feature>
<dbReference type="InterPro" id="IPR001715">
    <property type="entry name" value="CH_dom"/>
</dbReference>
<feature type="compositionally biased region" description="Basic and acidic residues" evidence="8">
    <location>
        <begin position="1052"/>
        <end position="1064"/>
    </location>
</feature>
<name>A0A3B4BZF2_PYGNA</name>
<dbReference type="GO" id="GO:0005516">
    <property type="term" value="F:calmodulin binding"/>
    <property type="evidence" value="ECO:0007669"/>
    <property type="project" value="InterPro"/>
</dbReference>
<dbReference type="PANTHER" id="PTHR21595:SF2">
    <property type="entry name" value="CALMODULIN-REGULATED SPECTRIN-ASSOCIATED PROTEIN 3"/>
    <property type="match status" value="1"/>
</dbReference>
<evidence type="ECO:0000256" key="8">
    <source>
        <dbReference type="SAM" id="MobiDB-lite"/>
    </source>
</evidence>
<dbReference type="Gene3D" id="1.10.418.10">
    <property type="entry name" value="Calponin-like domain"/>
    <property type="match status" value="1"/>
</dbReference>
<reference evidence="11" key="3">
    <citation type="submission" date="2025-09" db="UniProtKB">
        <authorList>
            <consortium name="Ensembl"/>
        </authorList>
    </citation>
    <scope>IDENTIFICATION</scope>
</reference>
<sequence length="1359" mass="148682">MVDAAGARRPELEPDVPVPEITPLDRYHPGRARARAGIRWLISKAYGRADNIPTDLSEALADGQSDDGFGPPVERVLLSSELYCSAFTSLPHAVSQTHTSSPAPPRDHASLLQILQHRGLAPTHSQKPVIDAQLTCKPVNMGAHLAVIESLMSLAAMETVGEVKMAKEADQFGDGASWENSLLFWINKLNQKLRESTEADDAQKPQPCTDLQPVQPSCPTRWYWKLVPHAIAFCLKESGKKPPVIRYRKDKVRSKQTPTFSVVSGVKDLSNGCAIAAAIHFYCPQLLPLEEVCLKDTMSVADSLHNLQLIREFCNSHLKGCCPLVLEDLLYTPPVLRVSIMCFLSELLAVFEVQKPDFVKPAHTLDLTDASGMEDCTSPISGTSGSPSFLFKQPLLPISSPSSPGGKTEGLGWSKKQISRPLSAVTFSIPFPLDSDVDVVMGNPLFRSVSTDSLTNLAPYTPPEDLSKLIGQAPLGELPTIEEALQVIHMGRSVRNEPEGAPAGFFLHSPEKEDKSRLSSSAPCRSGMMYRPIGGSGRRGGRVGRPVDCSRDDDSVLRDGSIDSDASEDFSSRSNPGTPSNGLKGGRMTSFAEQRKKLPESPVASRVQGLEEPSSPMIMSPAGAVEAQELGARLEEKRRAIEEQKRRIEAIFAKHRQRLGKSAFLQLQREQGEGANGGKGKEETESLSLDERLTRMEEELKREEEREKEEEKEKEKNKEEAKEKAPPKLEKQVTFSVEPKKGAEKEPPLVEYNEAVSKLSSALQSLQRDMQRLTEQQQKLMGQKTTASPPAKAATSSRKTPHPSKAWVIPAGTKSSVTPSVRKPQSSRDFSPSGSPSKPSAGDPKSPKASTSTTPRRSHNSALKSPKRQHPTRPCDLSFPPLTRVLTPPQNVDTLPHLRRVSPSQCQVQTCSSLRLGGPRTPQEPASAPVQESSSESGSSTEHTPLFTLELETCPPPPPSVVCPVSIGGGSSSGAPSECSFESDVLLSAPLRLEEGETDQEQPDIFSSDSMSDHTETESRSGVGIHYKDSGLSEEQMALKKALLLERQQRRAEEIKKRRQEQENSRLCSTDELCPSVTPPLSQSLPTTHTVPPPPQATLPPSNATPPGTPQRRGAFTRAEYERRQQLKIMADLEKVLKQKNKKQLTTNKNNTHSPRKEKPAEQANSSQTNGPLLTDKTNSITDSPSKLMSPGRLSNQNGDKDWENGSNASSPASIPEYTGPKLFKEPSFKSNKFIIHNALSRCCLAGKVNESQKNKIIEEMEKSSANHFLILLRDSNCQFRAIYTLDGQSDELQRLCGVGPRTISCSAVEAIYKYSSDRKQFSALPSRTVSMSVDAFTISAHLWQSKKQSTPKKAATPK</sequence>
<feature type="compositionally biased region" description="Low complexity" evidence="8">
    <location>
        <begin position="827"/>
        <end position="850"/>
    </location>
</feature>
<evidence type="ECO:0000256" key="1">
    <source>
        <dbReference type="ARBA" id="ARBA00004245"/>
    </source>
</evidence>
<keyword evidence="2" id="KW-0963">Cytoplasm</keyword>
<feature type="region of interest" description="Disordered" evidence="8">
    <location>
        <begin position="663"/>
        <end position="953"/>
    </location>
</feature>
<feature type="compositionally biased region" description="Basic and acidic residues" evidence="8">
    <location>
        <begin position="548"/>
        <end position="561"/>
    </location>
</feature>
<dbReference type="GO" id="GO:0031122">
    <property type="term" value="P:cytoplasmic microtubule organization"/>
    <property type="evidence" value="ECO:0007669"/>
    <property type="project" value="TreeGrafter"/>
</dbReference>
<dbReference type="GO" id="GO:0051011">
    <property type="term" value="F:microtubule minus-end binding"/>
    <property type="evidence" value="ECO:0007669"/>
    <property type="project" value="TreeGrafter"/>
</dbReference>
<feature type="compositionally biased region" description="Polar residues" evidence="8">
    <location>
        <begin position="902"/>
        <end position="913"/>
    </location>
</feature>
<dbReference type="PROSITE" id="PS50021">
    <property type="entry name" value="CH"/>
    <property type="match status" value="1"/>
</dbReference>
<feature type="compositionally biased region" description="Basic and acidic residues" evidence="8">
    <location>
        <begin position="1119"/>
        <end position="1137"/>
    </location>
</feature>
<comment type="similarity">
    <text evidence="6">Belongs to the CAMSAP1 family.</text>
</comment>
<evidence type="ECO:0000256" key="3">
    <source>
        <dbReference type="ARBA" id="ARBA00022701"/>
    </source>
</evidence>
<organism evidence="11 12">
    <name type="scientific">Pygocentrus nattereri</name>
    <name type="common">Red-bellied piranha</name>
    <dbReference type="NCBI Taxonomy" id="42514"/>
    <lineage>
        <taxon>Eukaryota</taxon>
        <taxon>Metazoa</taxon>
        <taxon>Chordata</taxon>
        <taxon>Craniata</taxon>
        <taxon>Vertebrata</taxon>
        <taxon>Euteleostomi</taxon>
        <taxon>Actinopterygii</taxon>
        <taxon>Neopterygii</taxon>
        <taxon>Teleostei</taxon>
        <taxon>Ostariophysi</taxon>
        <taxon>Characiformes</taxon>
        <taxon>Characoidei</taxon>
        <taxon>Pygocentrus</taxon>
    </lineage>
</organism>
<dbReference type="Pfam" id="PF08683">
    <property type="entry name" value="CAMSAP_CKK"/>
    <property type="match status" value="1"/>
</dbReference>
<feature type="compositionally biased region" description="Pro residues" evidence="8">
    <location>
        <begin position="1091"/>
        <end position="1109"/>
    </location>
</feature>
<dbReference type="STRING" id="42514.ENSPNAP00000003965"/>
<keyword evidence="12" id="KW-1185">Reference proteome</keyword>
<dbReference type="Pfam" id="PF17095">
    <property type="entry name" value="CAMSAP_CC1"/>
    <property type="match status" value="1"/>
</dbReference>
<feature type="domain" description="CKK" evidence="10">
    <location>
        <begin position="1220"/>
        <end position="1354"/>
    </location>
</feature>
<dbReference type="GeneTree" id="ENSGT00950000182975"/>
<evidence type="ECO:0000256" key="5">
    <source>
        <dbReference type="ARBA" id="ARBA00023212"/>
    </source>
</evidence>
<evidence type="ECO:0000313" key="12">
    <source>
        <dbReference type="Proteomes" id="UP001501920"/>
    </source>
</evidence>
<dbReference type="GO" id="GO:0031175">
    <property type="term" value="P:neuron projection development"/>
    <property type="evidence" value="ECO:0007669"/>
    <property type="project" value="InterPro"/>
</dbReference>
<dbReference type="InterPro" id="IPR032940">
    <property type="entry name" value="CAMSAP"/>
</dbReference>
<evidence type="ECO:0000256" key="2">
    <source>
        <dbReference type="ARBA" id="ARBA00022490"/>
    </source>
</evidence>
<keyword evidence="3 6" id="KW-0493">Microtubule</keyword>
<feature type="compositionally biased region" description="Low complexity" evidence="8">
    <location>
        <begin position="932"/>
        <end position="942"/>
    </location>
</feature>
<dbReference type="InterPro" id="IPR011033">
    <property type="entry name" value="PRC_barrel-like_sf"/>
</dbReference>
<feature type="region of interest" description="Disordered" evidence="8">
    <location>
        <begin position="1052"/>
        <end position="1219"/>
    </location>
</feature>
<evidence type="ECO:0000256" key="6">
    <source>
        <dbReference type="PROSITE-ProRule" id="PRU00841"/>
    </source>
</evidence>
<evidence type="ECO:0008006" key="13">
    <source>
        <dbReference type="Google" id="ProtNLM"/>
    </source>
</evidence>
<dbReference type="SMART" id="SM01051">
    <property type="entry name" value="CAMSAP_CKK"/>
    <property type="match status" value="1"/>
</dbReference>
<feature type="compositionally biased region" description="Polar residues" evidence="8">
    <location>
        <begin position="1079"/>
        <end position="1090"/>
    </location>
</feature>
<accession>A0A3B4BZF2</accession>
<feature type="domain" description="Calponin-homology (CH)" evidence="9">
    <location>
        <begin position="238"/>
        <end position="352"/>
    </location>
</feature>
<feature type="compositionally biased region" description="Basic and acidic residues" evidence="8">
    <location>
        <begin position="738"/>
        <end position="748"/>
    </location>
</feature>
<feature type="coiled-coil region" evidence="7">
    <location>
        <begin position="624"/>
        <end position="654"/>
    </location>
</feature>
<evidence type="ECO:0000256" key="4">
    <source>
        <dbReference type="ARBA" id="ARBA00023054"/>
    </source>
</evidence>
<dbReference type="Pfam" id="PF11971">
    <property type="entry name" value="CAMSAP_CH"/>
    <property type="match status" value="1"/>
</dbReference>
<dbReference type="SUPFAM" id="SSF50346">
    <property type="entry name" value="PRC-barrel domain"/>
    <property type="match status" value="1"/>
</dbReference>
<keyword evidence="4 7" id="KW-0175">Coiled coil</keyword>
<feature type="compositionally biased region" description="Polar residues" evidence="8">
    <location>
        <begin position="1163"/>
        <end position="1198"/>
    </location>
</feature>
<dbReference type="InterPro" id="IPR031372">
    <property type="entry name" value="CAMSAP_CC1"/>
</dbReference>
<gene>
    <name evidence="11" type="primary">CAMSAP3</name>
</gene>
<evidence type="ECO:0000256" key="7">
    <source>
        <dbReference type="SAM" id="Coils"/>
    </source>
</evidence>
<keyword evidence="5" id="KW-0206">Cytoskeleton</keyword>
<evidence type="ECO:0000313" key="11">
    <source>
        <dbReference type="Ensembl" id="ENSPNAP00000003965.2"/>
    </source>
</evidence>
<dbReference type="InterPro" id="IPR038209">
    <property type="entry name" value="CKK_dom_sf"/>
</dbReference>
<evidence type="ECO:0000259" key="10">
    <source>
        <dbReference type="PROSITE" id="PS51508"/>
    </source>
</evidence>
<dbReference type="InterPro" id="IPR036872">
    <property type="entry name" value="CH_dom_sf"/>
</dbReference>
<dbReference type="PANTHER" id="PTHR21595">
    <property type="entry name" value="PATRONIN"/>
    <property type="match status" value="1"/>
</dbReference>
<reference evidence="11 12" key="1">
    <citation type="submission" date="2020-10" db="EMBL/GenBank/DDBJ databases">
        <title>Pygocentrus nattereri (red-bellied piranha) genome, fPygNat1, primary haplotype.</title>
        <authorList>
            <person name="Myers G."/>
            <person name="Meyer A."/>
            <person name="Karagic N."/>
            <person name="Pippel M."/>
            <person name="Winkler S."/>
            <person name="Tracey A."/>
            <person name="Wood J."/>
            <person name="Formenti G."/>
            <person name="Howe K."/>
            <person name="Fedrigo O."/>
            <person name="Jarvis E.D."/>
        </authorList>
    </citation>
    <scope>NUCLEOTIDE SEQUENCE [LARGE SCALE GENOMIC DNA]</scope>
</reference>
<dbReference type="Pfam" id="PF25532">
    <property type="entry name" value="CH_CAMSAP2_N"/>
    <property type="match status" value="1"/>
</dbReference>
<comment type="domain">
    <text evidence="6">The CKK domain binds microtubules.</text>
</comment>
<dbReference type="GO" id="GO:0036449">
    <property type="term" value="C:microtubule minus-end"/>
    <property type="evidence" value="ECO:0007669"/>
    <property type="project" value="TreeGrafter"/>
</dbReference>
<dbReference type="OrthoDB" id="2125658at2759"/>
<evidence type="ECO:0000259" key="9">
    <source>
        <dbReference type="PROSITE" id="PS50021"/>
    </source>
</evidence>
<feature type="compositionally biased region" description="Low complexity" evidence="8">
    <location>
        <begin position="784"/>
        <end position="797"/>
    </location>
</feature>
<dbReference type="Proteomes" id="UP001501920">
    <property type="component" value="Chromosome 12"/>
</dbReference>
<dbReference type="GO" id="GO:0030507">
    <property type="term" value="F:spectrin binding"/>
    <property type="evidence" value="ECO:0007669"/>
    <property type="project" value="InterPro"/>
</dbReference>
<dbReference type="Gene3D" id="3.10.20.360">
    <property type="entry name" value="CKK domain"/>
    <property type="match status" value="1"/>
</dbReference>
<dbReference type="InterPro" id="IPR058042">
    <property type="entry name" value="CAMSAP_N"/>
</dbReference>
<feature type="region of interest" description="Disordered" evidence="8">
    <location>
        <begin position="499"/>
        <end position="624"/>
    </location>
</feature>
<dbReference type="InterPro" id="IPR022613">
    <property type="entry name" value="CH_CAMSAP_2"/>
</dbReference>
<reference evidence="11" key="2">
    <citation type="submission" date="2025-08" db="UniProtKB">
        <authorList>
            <consortium name="Ensembl"/>
        </authorList>
    </citation>
    <scope>IDENTIFICATION</scope>
</reference>
<feature type="compositionally biased region" description="Polar residues" evidence="8">
    <location>
        <begin position="758"/>
        <end position="780"/>
    </location>
</feature>
<protein>
    <recommendedName>
        <fullName evidence="13">CKK domain-containing protein</fullName>
    </recommendedName>
</protein>
<feature type="compositionally biased region" description="Polar residues" evidence="8">
    <location>
        <begin position="851"/>
        <end position="863"/>
    </location>
</feature>
<feature type="compositionally biased region" description="Polar residues" evidence="8">
    <location>
        <begin position="572"/>
        <end position="581"/>
    </location>
</feature>
<proteinExistence type="inferred from homology"/>
<dbReference type="Ensembl" id="ENSPNAT00000007804.2">
    <property type="protein sequence ID" value="ENSPNAP00000003965.2"/>
    <property type="gene ID" value="ENSPNAG00000010395.2"/>
</dbReference>
<comment type="subcellular location">
    <subcellularLocation>
        <location evidence="1">Cytoplasm</location>
        <location evidence="1">Cytoskeleton</location>
    </subcellularLocation>
</comment>